<evidence type="ECO:0000256" key="6">
    <source>
        <dbReference type="ARBA" id="ARBA00023242"/>
    </source>
</evidence>
<dbReference type="PROSITE" id="PS50888">
    <property type="entry name" value="BHLH"/>
    <property type="match status" value="1"/>
</dbReference>
<organism evidence="9 10">
    <name type="scientific">Dioscorea cayennensis subsp. rotundata</name>
    <name type="common">White Guinea yam</name>
    <name type="synonym">Dioscorea rotundata</name>
    <dbReference type="NCBI Taxonomy" id="55577"/>
    <lineage>
        <taxon>Eukaryota</taxon>
        <taxon>Viridiplantae</taxon>
        <taxon>Streptophyta</taxon>
        <taxon>Embryophyta</taxon>
        <taxon>Tracheophyta</taxon>
        <taxon>Spermatophyta</taxon>
        <taxon>Magnoliopsida</taxon>
        <taxon>Liliopsida</taxon>
        <taxon>Dioscoreales</taxon>
        <taxon>Dioscoreaceae</taxon>
        <taxon>Dioscorea</taxon>
    </lineage>
</organism>
<dbReference type="RefSeq" id="XP_039124767.1">
    <property type="nucleotide sequence ID" value="XM_039268833.1"/>
</dbReference>
<feature type="compositionally biased region" description="Low complexity" evidence="7">
    <location>
        <begin position="82"/>
        <end position="95"/>
    </location>
</feature>
<dbReference type="Pfam" id="PF00010">
    <property type="entry name" value="HLH"/>
    <property type="match status" value="1"/>
</dbReference>
<dbReference type="InterPro" id="IPR045843">
    <property type="entry name" value="IND-like"/>
</dbReference>
<feature type="domain" description="BHLH" evidence="8">
    <location>
        <begin position="257"/>
        <end position="307"/>
    </location>
</feature>
<dbReference type="CDD" id="cd11393">
    <property type="entry name" value="bHLH_AtbHLH_like"/>
    <property type="match status" value="1"/>
</dbReference>
<dbReference type="GO" id="GO:0000981">
    <property type="term" value="F:DNA-binding transcription factor activity, RNA polymerase II-specific"/>
    <property type="evidence" value="ECO:0007669"/>
    <property type="project" value="TreeGrafter"/>
</dbReference>
<evidence type="ECO:0000259" key="8">
    <source>
        <dbReference type="PROSITE" id="PS50888"/>
    </source>
</evidence>
<keyword evidence="3" id="KW-0805">Transcription regulation</keyword>
<evidence type="ECO:0000256" key="3">
    <source>
        <dbReference type="ARBA" id="ARBA00023015"/>
    </source>
</evidence>
<dbReference type="GO" id="GO:0005634">
    <property type="term" value="C:nucleus"/>
    <property type="evidence" value="ECO:0007669"/>
    <property type="project" value="UniProtKB-SubCell"/>
</dbReference>
<dbReference type="GO" id="GO:0000978">
    <property type="term" value="F:RNA polymerase II cis-regulatory region sequence-specific DNA binding"/>
    <property type="evidence" value="ECO:0007669"/>
    <property type="project" value="TreeGrafter"/>
</dbReference>
<dbReference type="Proteomes" id="UP001515500">
    <property type="component" value="Chromosome 5"/>
</dbReference>
<keyword evidence="6" id="KW-0539">Nucleus</keyword>
<keyword evidence="9" id="KW-1185">Reference proteome</keyword>
<dbReference type="SUPFAM" id="SSF47459">
    <property type="entry name" value="HLH, helix-loop-helix DNA-binding domain"/>
    <property type="match status" value="1"/>
</dbReference>
<dbReference type="AlphaFoldDB" id="A0AB40BCX2"/>
<feature type="compositionally biased region" description="Low complexity" evidence="7">
    <location>
        <begin position="59"/>
        <end position="68"/>
    </location>
</feature>
<protein>
    <submittedName>
        <fullName evidence="10">Transcription factor bHLH129</fullName>
    </submittedName>
</protein>
<feature type="region of interest" description="Disordered" evidence="7">
    <location>
        <begin position="38"/>
        <end position="96"/>
    </location>
</feature>
<evidence type="ECO:0000313" key="10">
    <source>
        <dbReference type="RefSeq" id="XP_039124767.1"/>
    </source>
</evidence>
<dbReference type="InterPro" id="IPR045239">
    <property type="entry name" value="bHLH95_bHLH"/>
</dbReference>
<evidence type="ECO:0000256" key="7">
    <source>
        <dbReference type="SAM" id="MobiDB-lite"/>
    </source>
</evidence>
<keyword evidence="5" id="KW-0804">Transcription</keyword>
<dbReference type="GO" id="GO:0046983">
    <property type="term" value="F:protein dimerization activity"/>
    <property type="evidence" value="ECO:0007669"/>
    <property type="project" value="InterPro"/>
</dbReference>
<evidence type="ECO:0000256" key="4">
    <source>
        <dbReference type="ARBA" id="ARBA00023125"/>
    </source>
</evidence>
<dbReference type="Gene3D" id="4.10.280.10">
    <property type="entry name" value="Helix-loop-helix DNA-binding domain"/>
    <property type="match status" value="1"/>
</dbReference>
<dbReference type="FunFam" id="4.10.280.10:FF:000021">
    <property type="entry name" value="Transcription factor bHLH130 family"/>
    <property type="match status" value="1"/>
</dbReference>
<dbReference type="InterPro" id="IPR011598">
    <property type="entry name" value="bHLH_dom"/>
</dbReference>
<name>A0AB40BCX2_DIOCR</name>
<evidence type="ECO:0000313" key="9">
    <source>
        <dbReference type="Proteomes" id="UP001515500"/>
    </source>
</evidence>
<reference evidence="10" key="1">
    <citation type="submission" date="2025-08" db="UniProtKB">
        <authorList>
            <consortium name="RefSeq"/>
        </authorList>
    </citation>
    <scope>IDENTIFICATION</scope>
</reference>
<keyword evidence="4" id="KW-0238">DNA-binding</keyword>
<gene>
    <name evidence="10" type="primary">LOC120261119</name>
</gene>
<dbReference type="SMART" id="SM00353">
    <property type="entry name" value="HLH"/>
    <property type="match status" value="1"/>
</dbReference>
<evidence type="ECO:0000256" key="5">
    <source>
        <dbReference type="ARBA" id="ARBA00023163"/>
    </source>
</evidence>
<comment type="similarity">
    <text evidence="2">Belongs to the bHLH protein family.</text>
</comment>
<dbReference type="GeneID" id="120261119"/>
<evidence type="ECO:0000256" key="2">
    <source>
        <dbReference type="ARBA" id="ARBA00005510"/>
    </source>
</evidence>
<feature type="compositionally biased region" description="Pro residues" evidence="7">
    <location>
        <begin position="69"/>
        <end position="81"/>
    </location>
</feature>
<dbReference type="PANTHER" id="PTHR16223:SF177">
    <property type="entry name" value="TRANSCRIPTION FACTOR BHLH129"/>
    <property type="match status" value="1"/>
</dbReference>
<dbReference type="PANTHER" id="PTHR16223">
    <property type="entry name" value="TRANSCRIPTION FACTOR BHLH83-RELATED"/>
    <property type="match status" value="1"/>
</dbReference>
<sequence>MYASPANRAVGPPPTSLARYGSAPGSLLASITESILSSDDFSSSSPALGFDPQMSRFFSPDSSSESTSPPNPLPYPIPPIPSSAAAAAPVADPRPQLIRHSSSPAGFFSHLMVDNGYSVSMGIGNYSQGSRDGVHAMANKRVQSQLSFSRQDSLSQISEISIAEIEESIVSGKNSDDVVAQAYMSGNYQLGSWDETNSIVFSAPPSKRVKDNNGDVIPCLNNIESQFSLPKTSLEMEKLLQSPQDYVPFKVRAKRGCATHPRSIAERERRTRISEKLRKLQEFVPNMDKQTNTTDMLELAVQHIKALQTQVQKLSEERANCKCGSKIEMP</sequence>
<proteinExistence type="inferred from homology"/>
<feature type="region of interest" description="Disordered" evidence="7">
    <location>
        <begin position="1"/>
        <end position="22"/>
    </location>
</feature>
<dbReference type="InterPro" id="IPR036638">
    <property type="entry name" value="HLH_DNA-bd_sf"/>
</dbReference>
<evidence type="ECO:0000256" key="1">
    <source>
        <dbReference type="ARBA" id="ARBA00004123"/>
    </source>
</evidence>
<accession>A0AB40BCX2</accession>
<comment type="subcellular location">
    <subcellularLocation>
        <location evidence="1">Nucleus</location>
    </subcellularLocation>
</comment>